<dbReference type="InterPro" id="IPR000873">
    <property type="entry name" value="AMP-dep_synth/lig_dom"/>
</dbReference>
<dbReference type="GO" id="GO:0016877">
    <property type="term" value="F:ligase activity, forming carbon-sulfur bonds"/>
    <property type="evidence" value="ECO:0007669"/>
    <property type="project" value="UniProtKB-ARBA"/>
</dbReference>
<dbReference type="Proteomes" id="UP000280008">
    <property type="component" value="Unassembled WGS sequence"/>
</dbReference>
<dbReference type="AlphaFoldDB" id="A0A495IH49"/>
<gene>
    <name evidence="3" type="ORF">C8E83_2226</name>
</gene>
<proteinExistence type="predicted"/>
<comment type="caution">
    <text evidence="3">The sequence shown here is derived from an EMBL/GenBank/DDBJ whole genome shotgun (WGS) entry which is preliminary data.</text>
</comment>
<sequence>MTTPAPSRATASVASILRESAERFSDEVAVVVGPERVTYAELWAQTKAYAGALRAKGVTEGTRVAMLVPNVADFPRVYYAILSLGAVAVPIHALLKQHEIEYVLRDSGSTMLVCAAPLLAEGASGAGLAGVDVVTVLAPPDLATGFDRLEALAEAAEPIDTYVPRDPFDTATILYTSGTTGQPKGAEGCHFSLIEQANVLLLSTFEMKAGDKVLGALPLFHTFGQTCTMNVAFRAGATVVMVPKFTGDAALQVMADEGCDIFMGVPTMYMALLDAATRSEARPTLKYAISGGAALPLAVMDRFREVYGADIHEGYGLTETSPVACFNHVGVAPHPGTIGTPVWGVDVEVADQNVEDAIVLMPPGSIGEIVVRGHNIMNGYLNRPDDTAKAIVDGWFRTGDLGTKGDDGYLTIVDRTKDMIIRNGYNVYPRQVEEVLAAHTAVAMAAVFGVPHETHGQEIEAAVVLRPGAEATPDELIDFVKDEIAAYKYPRVVHLVDALPLGPSGKVLKRELVAKFAPAHA</sequence>
<name>A0A495IH49_9MICO</name>
<dbReference type="RefSeq" id="WP_121369924.1">
    <property type="nucleotide sequence ID" value="NZ_RBKS01000001.1"/>
</dbReference>
<dbReference type="Pfam" id="PF13193">
    <property type="entry name" value="AMP-binding_C"/>
    <property type="match status" value="1"/>
</dbReference>
<dbReference type="CDD" id="cd05936">
    <property type="entry name" value="FC-FACS_FadD_like"/>
    <property type="match status" value="1"/>
</dbReference>
<feature type="domain" description="AMP-dependent synthetase/ligase" evidence="1">
    <location>
        <begin position="17"/>
        <end position="381"/>
    </location>
</feature>
<evidence type="ECO:0000259" key="2">
    <source>
        <dbReference type="Pfam" id="PF13193"/>
    </source>
</evidence>
<organism evidence="3 4">
    <name type="scientific">Frondihabitans australicus</name>
    <dbReference type="NCBI Taxonomy" id="386892"/>
    <lineage>
        <taxon>Bacteria</taxon>
        <taxon>Bacillati</taxon>
        <taxon>Actinomycetota</taxon>
        <taxon>Actinomycetes</taxon>
        <taxon>Micrococcales</taxon>
        <taxon>Microbacteriaceae</taxon>
        <taxon>Frondihabitans</taxon>
    </lineage>
</organism>
<dbReference type="InterPro" id="IPR042099">
    <property type="entry name" value="ANL_N_sf"/>
</dbReference>
<dbReference type="InterPro" id="IPR050237">
    <property type="entry name" value="ATP-dep_AMP-bd_enzyme"/>
</dbReference>
<dbReference type="InterPro" id="IPR045851">
    <property type="entry name" value="AMP-bd_C_sf"/>
</dbReference>
<dbReference type="PANTHER" id="PTHR43767:SF12">
    <property type="entry name" value="AMP-DEPENDENT SYNTHETASE AND LIGASE"/>
    <property type="match status" value="1"/>
</dbReference>
<accession>A0A495IH49</accession>
<keyword evidence="4" id="KW-1185">Reference proteome</keyword>
<evidence type="ECO:0000259" key="1">
    <source>
        <dbReference type="Pfam" id="PF00501"/>
    </source>
</evidence>
<dbReference type="Pfam" id="PF00501">
    <property type="entry name" value="AMP-binding"/>
    <property type="match status" value="1"/>
</dbReference>
<dbReference type="SUPFAM" id="SSF56801">
    <property type="entry name" value="Acetyl-CoA synthetase-like"/>
    <property type="match status" value="1"/>
</dbReference>
<dbReference type="InterPro" id="IPR020845">
    <property type="entry name" value="AMP-binding_CS"/>
</dbReference>
<dbReference type="PANTHER" id="PTHR43767">
    <property type="entry name" value="LONG-CHAIN-FATTY-ACID--COA LIGASE"/>
    <property type="match status" value="1"/>
</dbReference>
<dbReference type="PROSITE" id="PS00455">
    <property type="entry name" value="AMP_BINDING"/>
    <property type="match status" value="1"/>
</dbReference>
<evidence type="ECO:0000313" key="4">
    <source>
        <dbReference type="Proteomes" id="UP000280008"/>
    </source>
</evidence>
<dbReference type="Gene3D" id="3.40.50.12780">
    <property type="entry name" value="N-terminal domain of ligase-like"/>
    <property type="match status" value="1"/>
</dbReference>
<dbReference type="EMBL" id="RBKS01000001">
    <property type="protein sequence ID" value="RKR75089.1"/>
    <property type="molecule type" value="Genomic_DNA"/>
</dbReference>
<feature type="domain" description="AMP-binding enzyme C-terminal" evidence="2">
    <location>
        <begin position="431"/>
        <end position="506"/>
    </location>
</feature>
<dbReference type="OrthoDB" id="9803968at2"/>
<protein>
    <submittedName>
        <fullName evidence="3">Long-chain acyl-CoA synthetase</fullName>
    </submittedName>
</protein>
<dbReference type="InterPro" id="IPR025110">
    <property type="entry name" value="AMP-bd_C"/>
</dbReference>
<reference evidence="3 4" key="1">
    <citation type="submission" date="2018-10" db="EMBL/GenBank/DDBJ databases">
        <title>Sequencing the genomes of 1000 actinobacteria strains.</title>
        <authorList>
            <person name="Klenk H.-P."/>
        </authorList>
    </citation>
    <scope>NUCLEOTIDE SEQUENCE [LARGE SCALE GENOMIC DNA]</scope>
    <source>
        <strain evidence="3 4">DSM 17894</strain>
    </source>
</reference>
<evidence type="ECO:0000313" key="3">
    <source>
        <dbReference type="EMBL" id="RKR75089.1"/>
    </source>
</evidence>
<dbReference type="Gene3D" id="3.30.300.30">
    <property type="match status" value="1"/>
</dbReference>